<accession>A0A9D1LVU1</accession>
<name>A0A9D1LVU1_9FIRM</name>
<protein>
    <submittedName>
        <fullName evidence="4">S-layer homology domain-containing protein</fullName>
    </submittedName>
</protein>
<dbReference type="PANTHER" id="PTHR43308">
    <property type="entry name" value="OUTER MEMBRANE PROTEIN ALPHA-RELATED"/>
    <property type="match status" value="1"/>
</dbReference>
<evidence type="ECO:0000313" key="4">
    <source>
        <dbReference type="EMBL" id="HIU49023.1"/>
    </source>
</evidence>
<dbReference type="AlphaFoldDB" id="A0A9D1LVU1"/>
<evidence type="ECO:0000256" key="2">
    <source>
        <dbReference type="SAM" id="SignalP"/>
    </source>
</evidence>
<keyword evidence="1" id="KW-0677">Repeat</keyword>
<dbReference type="PANTHER" id="PTHR43308:SF5">
    <property type="entry name" value="S-LAYER PROTEIN _ PEPTIDOGLYCAN ENDO-BETA-N-ACETYLGLUCOSAMINIDASE"/>
    <property type="match status" value="1"/>
</dbReference>
<dbReference type="InterPro" id="IPR051465">
    <property type="entry name" value="Cell_Envelope_Struct_Comp"/>
</dbReference>
<dbReference type="Proteomes" id="UP000824111">
    <property type="component" value="Unassembled WGS sequence"/>
</dbReference>
<dbReference type="Pfam" id="PF00395">
    <property type="entry name" value="SLH"/>
    <property type="match status" value="2"/>
</dbReference>
<feature type="domain" description="SLH" evidence="3">
    <location>
        <begin position="84"/>
        <end position="147"/>
    </location>
</feature>
<evidence type="ECO:0000259" key="3">
    <source>
        <dbReference type="PROSITE" id="PS51272"/>
    </source>
</evidence>
<comment type="caution">
    <text evidence="4">The sequence shown here is derived from an EMBL/GenBank/DDBJ whole genome shotgun (WGS) entry which is preliminary data.</text>
</comment>
<keyword evidence="2" id="KW-0732">Signal</keyword>
<feature type="signal peptide" evidence="2">
    <location>
        <begin position="1"/>
        <end position="23"/>
    </location>
</feature>
<dbReference type="PROSITE" id="PS51272">
    <property type="entry name" value="SLH"/>
    <property type="match status" value="2"/>
</dbReference>
<reference evidence="4" key="1">
    <citation type="submission" date="2020-10" db="EMBL/GenBank/DDBJ databases">
        <authorList>
            <person name="Gilroy R."/>
        </authorList>
    </citation>
    <scope>NUCLEOTIDE SEQUENCE</scope>
    <source>
        <strain evidence="4">ChiSjej4B22-9803</strain>
    </source>
</reference>
<gene>
    <name evidence="4" type="ORF">IAB04_06630</name>
</gene>
<reference evidence="4" key="2">
    <citation type="journal article" date="2021" name="PeerJ">
        <title>Extensive microbial diversity within the chicken gut microbiome revealed by metagenomics and culture.</title>
        <authorList>
            <person name="Gilroy R."/>
            <person name="Ravi A."/>
            <person name="Getino M."/>
            <person name="Pursley I."/>
            <person name="Horton D.L."/>
            <person name="Alikhan N.F."/>
            <person name="Baker D."/>
            <person name="Gharbi K."/>
            <person name="Hall N."/>
            <person name="Watson M."/>
            <person name="Adriaenssens E.M."/>
            <person name="Foster-Nyarko E."/>
            <person name="Jarju S."/>
            <person name="Secka A."/>
            <person name="Antonio M."/>
            <person name="Oren A."/>
            <person name="Chaudhuri R.R."/>
            <person name="La Ragione R."/>
            <person name="Hildebrand F."/>
            <person name="Pallen M.J."/>
        </authorList>
    </citation>
    <scope>NUCLEOTIDE SEQUENCE</scope>
    <source>
        <strain evidence="4">ChiSjej4B22-9803</strain>
    </source>
</reference>
<sequence>MKRLISAALAAVLALGMFPAAYAYTDVNENDSYYQAVERLEDFGILSGYDDGTFRPENTLTRAEFAKIVVCALNKETTAKSNSGASKFYDVPQGLWSVPYINYVSQNSLIVGYADGTFQPDKEITYAEALTVLCRILQYQEADVGYFWPNNYLDQAAALGLTEGMSYAANDPINRASAAILVDRVLFEDVNGQTDQNLLESLGYTVLEDCFIIASKNEDVSLNSDQLRTSEGVFQVENTDILSEVGKMGTLVLTSAQKMKQFTEQELASMNVVVTKVNSDNSIEYQTETGEKSTYKFDNTFVTYLDYAKSTYSAVKGSIKEDTDLTFYGDTYGNWSFAVVDSTESAVEPVLAEKDYTAQDDTIGGIPINKENLTVYRDGTAATLEDIQKNDVVYYNTKTNVMDVYTKKVTGIYYDAQPSKAYVTSVTVGGKEYTIATDAATAMLDASAGSYAIGDKVTLLLGKDDEVAFVVELSDFNEFDYGVVMSTYTRIADSGANEGASEVVAEMFMPDGGTYVYVTDRDYKDYIGDLMHLTYENGVVSMTKAGSSDAYGALDVTNRTLGGKTVLRDVKIIQRTSDDDSETVTLETLNFDTLDVTEIPESKLIASISANAFGDIGLLYVKDLSGTYECGILKSKTDQAAGDTYSGTYKIYMDGAMTTYSSNINFNVVLNEPVQFKIEGGNLTELQRMTLIASSDSVEAVEGTRIMLDGTVYKMSDDVLIVDITDTSNYKTLSIDDLTALNSIHTVQIYSDKTIAKGGIVRAITVKQ</sequence>
<evidence type="ECO:0000313" key="5">
    <source>
        <dbReference type="Proteomes" id="UP000824111"/>
    </source>
</evidence>
<organism evidence="4 5">
    <name type="scientific">Candidatus Avimonoglobus intestinipullorum</name>
    <dbReference type="NCBI Taxonomy" id="2840699"/>
    <lineage>
        <taxon>Bacteria</taxon>
        <taxon>Bacillati</taxon>
        <taxon>Bacillota</taxon>
        <taxon>Clostridia</taxon>
        <taxon>Eubacteriales</taxon>
        <taxon>Candidatus Avimonoglobus</taxon>
    </lineage>
</organism>
<feature type="chain" id="PRO_5039630831" evidence="2">
    <location>
        <begin position="24"/>
        <end position="768"/>
    </location>
</feature>
<evidence type="ECO:0000256" key="1">
    <source>
        <dbReference type="ARBA" id="ARBA00022737"/>
    </source>
</evidence>
<dbReference type="InterPro" id="IPR001119">
    <property type="entry name" value="SLH_dom"/>
</dbReference>
<proteinExistence type="predicted"/>
<feature type="domain" description="SLH" evidence="3">
    <location>
        <begin position="20"/>
        <end position="83"/>
    </location>
</feature>
<dbReference type="EMBL" id="DVND01000169">
    <property type="protein sequence ID" value="HIU49023.1"/>
    <property type="molecule type" value="Genomic_DNA"/>
</dbReference>